<feature type="non-terminal residue" evidence="15">
    <location>
        <position position="412"/>
    </location>
</feature>
<reference evidence="16" key="1">
    <citation type="journal article" date="2020" name="Nat. Genet.">
        <title>Genomic diversifications of five Gossypium allopolyploid species and their impact on cotton improvement.</title>
        <authorList>
            <person name="Chen Z.J."/>
            <person name="Sreedasyam A."/>
            <person name="Ando A."/>
            <person name="Song Q."/>
            <person name="De Santiago L.M."/>
            <person name="Hulse-Kemp A.M."/>
            <person name="Ding M."/>
            <person name="Ye W."/>
            <person name="Kirkbride R.C."/>
            <person name="Jenkins J."/>
            <person name="Plott C."/>
            <person name="Lovell J."/>
            <person name="Lin Y.M."/>
            <person name="Vaughn R."/>
            <person name="Liu B."/>
            <person name="Simpson S."/>
            <person name="Scheffler B.E."/>
            <person name="Wen L."/>
            <person name="Saski C.A."/>
            <person name="Grover C.E."/>
            <person name="Hu G."/>
            <person name="Conover J.L."/>
            <person name="Carlson J.W."/>
            <person name="Shu S."/>
            <person name="Boston L.B."/>
            <person name="Williams M."/>
            <person name="Peterson D.G."/>
            <person name="McGee K."/>
            <person name="Jones D.C."/>
            <person name="Wendel J.F."/>
            <person name="Stelly D.M."/>
            <person name="Grimwood J."/>
            <person name="Schmutz J."/>
        </authorList>
    </citation>
    <scope>NUCLEOTIDE SEQUENCE [LARGE SCALE GENOMIC DNA]</scope>
    <source>
        <strain evidence="16">cv. 3-79</strain>
    </source>
</reference>
<dbReference type="InterPro" id="IPR029057">
    <property type="entry name" value="PRTase-like"/>
</dbReference>
<keyword evidence="8" id="KW-0547">Nucleotide-binding</keyword>
<evidence type="ECO:0000256" key="6">
    <source>
        <dbReference type="ARBA" id="ARBA00022533"/>
    </source>
</evidence>
<dbReference type="GO" id="GO:0004849">
    <property type="term" value="F:uridine kinase activity"/>
    <property type="evidence" value="ECO:0007669"/>
    <property type="project" value="UniProtKB-EC"/>
</dbReference>
<comment type="similarity">
    <text evidence="3">In the N-terminal section; belongs to the uridine kinase family.</text>
</comment>
<comment type="pathway">
    <text evidence="1">Pyrimidine metabolism; UMP biosynthesis via salvage pathway; UMP from uridine: step 1/1.</text>
</comment>
<dbReference type="EC" id="2.7.1.48" evidence="5"/>
<dbReference type="Pfam" id="PF14681">
    <property type="entry name" value="UPRTase"/>
    <property type="match status" value="2"/>
</dbReference>
<evidence type="ECO:0000256" key="2">
    <source>
        <dbReference type="ARBA" id="ARBA00004784"/>
    </source>
</evidence>
<evidence type="ECO:0000256" key="11">
    <source>
        <dbReference type="ARBA" id="ARBA00023268"/>
    </source>
</evidence>
<evidence type="ECO:0000256" key="9">
    <source>
        <dbReference type="ARBA" id="ARBA00022777"/>
    </source>
</evidence>
<protein>
    <recommendedName>
        <fullName evidence="5">uridine/cytidine kinase</fullName>
        <ecNumber evidence="5">2.7.1.48</ecNumber>
    </recommendedName>
</protein>
<dbReference type="NCBIfam" id="NF004018">
    <property type="entry name" value="PRK05480.1"/>
    <property type="match status" value="1"/>
</dbReference>
<dbReference type="InterPro" id="IPR000764">
    <property type="entry name" value="Uridine_kinase-like"/>
</dbReference>
<dbReference type="AlphaFoldDB" id="A0A5J5PNY4"/>
<evidence type="ECO:0000256" key="10">
    <source>
        <dbReference type="ARBA" id="ARBA00023134"/>
    </source>
</evidence>
<comment type="similarity">
    <text evidence="4">In the C-terminal section; belongs to the UPRTase family.</text>
</comment>
<evidence type="ECO:0000313" key="16">
    <source>
        <dbReference type="Proteomes" id="UP000327439"/>
    </source>
</evidence>
<evidence type="ECO:0000256" key="4">
    <source>
        <dbReference type="ARBA" id="ARBA00010723"/>
    </source>
</evidence>
<keyword evidence="16" id="KW-1185">Reference proteome</keyword>
<dbReference type="Proteomes" id="UP000327439">
    <property type="component" value="Chromosome D10"/>
</dbReference>
<dbReference type="EMBL" id="CM018224">
    <property type="protein sequence ID" value="KAB2008319.1"/>
    <property type="molecule type" value="Genomic_DNA"/>
</dbReference>
<keyword evidence="7" id="KW-0808">Transferase</keyword>
<dbReference type="SUPFAM" id="SSF53271">
    <property type="entry name" value="PRTase-like"/>
    <property type="match status" value="1"/>
</dbReference>
<evidence type="ECO:0000313" key="15">
    <source>
        <dbReference type="EMBL" id="KAB2008319.1"/>
    </source>
</evidence>
<evidence type="ECO:0000256" key="8">
    <source>
        <dbReference type="ARBA" id="ARBA00022741"/>
    </source>
</evidence>
<feature type="region of interest" description="Disordered" evidence="12">
    <location>
        <begin position="20"/>
        <end position="49"/>
    </location>
</feature>
<proteinExistence type="inferred from homology"/>
<dbReference type="PRINTS" id="PR00988">
    <property type="entry name" value="URIDINKINASE"/>
</dbReference>
<dbReference type="GO" id="GO:0005524">
    <property type="term" value="F:ATP binding"/>
    <property type="evidence" value="ECO:0007669"/>
    <property type="project" value="InterPro"/>
</dbReference>
<feature type="compositionally biased region" description="Low complexity" evidence="12">
    <location>
        <begin position="25"/>
        <end position="38"/>
    </location>
</feature>
<evidence type="ECO:0000256" key="3">
    <source>
        <dbReference type="ARBA" id="ARBA00008173"/>
    </source>
</evidence>
<dbReference type="GO" id="GO:0044206">
    <property type="term" value="P:UMP salvage"/>
    <property type="evidence" value="ECO:0007669"/>
    <property type="project" value="UniProtKB-UniPathway"/>
</dbReference>
<dbReference type="GO" id="GO:0005525">
    <property type="term" value="F:GTP binding"/>
    <property type="evidence" value="ECO:0007669"/>
    <property type="project" value="UniProtKB-KW"/>
</dbReference>
<dbReference type="Gene3D" id="3.40.50.300">
    <property type="entry name" value="P-loop containing nucleotide triphosphate hydrolases"/>
    <property type="match status" value="1"/>
</dbReference>
<evidence type="ECO:0000256" key="5">
    <source>
        <dbReference type="ARBA" id="ARBA00012137"/>
    </source>
</evidence>
<keyword evidence="9" id="KW-0418">Kinase</keyword>
<dbReference type="OrthoDB" id="943809at2759"/>
<organism evidence="15 16">
    <name type="scientific">Gossypium barbadense</name>
    <name type="common">Sea Island cotton</name>
    <name type="synonym">Hibiscus barbadensis</name>
    <dbReference type="NCBI Taxonomy" id="3634"/>
    <lineage>
        <taxon>Eukaryota</taxon>
        <taxon>Viridiplantae</taxon>
        <taxon>Streptophyta</taxon>
        <taxon>Embryophyta</taxon>
        <taxon>Tracheophyta</taxon>
        <taxon>Spermatophyta</taxon>
        <taxon>Magnoliopsida</taxon>
        <taxon>eudicotyledons</taxon>
        <taxon>Gunneridae</taxon>
        <taxon>Pentapetalae</taxon>
        <taxon>rosids</taxon>
        <taxon>malvids</taxon>
        <taxon>Malvales</taxon>
        <taxon>Malvaceae</taxon>
        <taxon>Malvoideae</taxon>
        <taxon>Gossypium</taxon>
    </lineage>
</organism>
<feature type="domain" description="Phosphoribosyltransferase" evidence="14">
    <location>
        <begin position="245"/>
        <end position="341"/>
    </location>
</feature>
<evidence type="ECO:0000256" key="7">
    <source>
        <dbReference type="ARBA" id="ARBA00022679"/>
    </source>
</evidence>
<dbReference type="Pfam" id="PF00485">
    <property type="entry name" value="PRK"/>
    <property type="match status" value="1"/>
</dbReference>
<dbReference type="InterPro" id="IPR000836">
    <property type="entry name" value="PRTase_dom"/>
</dbReference>
<evidence type="ECO:0000259" key="13">
    <source>
        <dbReference type="Pfam" id="PF00485"/>
    </source>
</evidence>
<dbReference type="InterPro" id="IPR027417">
    <property type="entry name" value="P-loop_NTPase"/>
</dbReference>
<dbReference type="InterPro" id="IPR006083">
    <property type="entry name" value="PRK/URK"/>
</dbReference>
<accession>A0A5J5PNY4</accession>
<keyword evidence="10" id="KW-0342">GTP-binding</keyword>
<feature type="domain" description="Phosphoribulokinase/uridine kinase" evidence="13">
    <location>
        <begin position="46"/>
        <end position="214"/>
    </location>
</feature>
<evidence type="ECO:0000259" key="14">
    <source>
        <dbReference type="Pfam" id="PF14681"/>
    </source>
</evidence>
<keyword evidence="11" id="KW-0511">Multifunctional enzyme</keyword>
<dbReference type="PANTHER" id="PTHR10285">
    <property type="entry name" value="URIDINE KINASE"/>
    <property type="match status" value="1"/>
</dbReference>
<dbReference type="SUPFAM" id="SSF52540">
    <property type="entry name" value="P-loop containing nucleoside triphosphate hydrolases"/>
    <property type="match status" value="1"/>
</dbReference>
<evidence type="ECO:0000256" key="1">
    <source>
        <dbReference type="ARBA" id="ARBA00004690"/>
    </source>
</evidence>
<dbReference type="UniPathway" id="UPA00574">
    <property type="reaction ID" value="UER00637"/>
</dbReference>
<keyword evidence="6" id="KW-0021">Allosteric enzyme</keyword>
<feature type="domain" description="Phosphoribosyltransferase" evidence="14">
    <location>
        <begin position="345"/>
        <end position="400"/>
    </location>
</feature>
<name>A0A5J5PNY4_GOSBA</name>
<dbReference type="CDD" id="cd02023">
    <property type="entry name" value="UMPK"/>
    <property type="match status" value="1"/>
</dbReference>
<evidence type="ECO:0000256" key="12">
    <source>
        <dbReference type="SAM" id="MobiDB-lite"/>
    </source>
</evidence>
<comment type="pathway">
    <text evidence="2">Pyrimidine metabolism; CTP biosynthesis via salvage pathway; CTP from cytidine: step 1/3.</text>
</comment>
<sequence>MPKEKTSIDYVLEKASRPHFSGLRSPTATATSTALSDANGPRQPFVMGVSGGTASGKTTVCDMIIQQLHDHRVVLANQDSFYRGLTTEELKRVHEYNFDNPDAFDTEQLLGCIEKLKDGQSVQVNASDDIILEGILVFHDQCVRNLMNMKIFVDTDADVRLARRIRRDMVERGRDVSSVLEQYAKFVKPAFDGFVLPSKKYANVIIPRGGENHVAIDLIVQHLRTKLVIPNYFLLTCNYLLLLCLIRGMHTLIRDREISKHDFVFYSDRLIRLVVEHGLGHFPFTEKQVITPTASVYTGVDFAKSCVVFPFGESMENALRACCKGIKIGKILIHRDGDNGKHVRNSANHAIELLVQKGVPESHIIFLNLVSAPEGIHCVCKRFPSLKVVTSEIDVALNGESVSYQVWVSLEI</sequence>
<gene>
    <name evidence="15" type="ORF">ES319_D10G090700v1</name>
</gene>
<dbReference type="Gene3D" id="3.40.50.2020">
    <property type="match status" value="2"/>
</dbReference>